<feature type="transmembrane region" description="Helical" evidence="1">
    <location>
        <begin position="27"/>
        <end position="48"/>
    </location>
</feature>
<keyword evidence="1" id="KW-0472">Membrane</keyword>
<gene>
    <name evidence="2" type="ORF">CEX98_08150</name>
</gene>
<dbReference type="AlphaFoldDB" id="A0A2A5JSB8"/>
<dbReference type="RefSeq" id="WP_099641601.1">
    <property type="nucleotide sequence ID" value="NZ_JAQPZX010000023.1"/>
</dbReference>
<dbReference type="PANTHER" id="PTHR38568">
    <property type="entry name" value="DUF445 DOMAIN-CONTAINING PROTEIN-RELATED"/>
    <property type="match status" value="1"/>
</dbReference>
<accession>A0A2A5JSB8</accession>
<feature type="transmembrane region" description="Helical" evidence="1">
    <location>
        <begin position="5"/>
        <end position="21"/>
    </location>
</feature>
<comment type="caution">
    <text evidence="2">The sequence shown here is derived from an EMBL/GenBank/DDBJ whole genome shotgun (WGS) entry which is preliminary data.</text>
</comment>
<proteinExistence type="predicted"/>
<dbReference type="Proteomes" id="UP000228621">
    <property type="component" value="Unassembled WGS sequence"/>
</dbReference>
<evidence type="ECO:0000313" key="2">
    <source>
        <dbReference type="EMBL" id="PCK32290.1"/>
    </source>
</evidence>
<reference evidence="3" key="1">
    <citation type="journal article" date="2019" name="Genome Announc.">
        <title>Draft Genome Sequence of Pseudoalteromonas piscicida Strain 36Y ROTHPW, an Hypersaline Seawater Isolate from the South Coast of Sonora, Mexico.</title>
        <authorList>
            <person name="Sanchez-Diaz R."/>
            <person name="Molina-Garza Z.J."/>
            <person name="Cruz-Suarez L.E."/>
            <person name="Selvin J."/>
            <person name="Kiran G.S."/>
            <person name="Ibarra-Gamez J.C."/>
            <person name="Gomez-Gil B."/>
            <person name="Galaviz-Silva L."/>
        </authorList>
    </citation>
    <scope>NUCLEOTIDE SEQUENCE [LARGE SCALE GENOMIC DNA]</scope>
    <source>
        <strain evidence="3">36Y_RITHPW</strain>
    </source>
</reference>
<protein>
    <submittedName>
        <fullName evidence="2">DUF445 domain-containing protein</fullName>
    </submittedName>
</protein>
<feature type="transmembrane region" description="Helical" evidence="1">
    <location>
        <begin position="209"/>
        <end position="229"/>
    </location>
</feature>
<name>A0A2A5JSB8_PSEO7</name>
<dbReference type="PANTHER" id="PTHR38568:SF1">
    <property type="entry name" value="DUF445 DOMAIN-CONTAINING PROTEIN"/>
    <property type="match status" value="1"/>
</dbReference>
<keyword evidence="1" id="KW-1133">Transmembrane helix</keyword>
<keyword evidence="1" id="KW-0812">Transmembrane</keyword>
<keyword evidence="3" id="KW-1185">Reference proteome</keyword>
<evidence type="ECO:0000313" key="3">
    <source>
        <dbReference type="Proteomes" id="UP000228621"/>
    </source>
</evidence>
<organism evidence="2 3">
    <name type="scientific">Pseudoalteromonas piscicida</name>
    <dbReference type="NCBI Taxonomy" id="43662"/>
    <lineage>
        <taxon>Bacteria</taxon>
        <taxon>Pseudomonadati</taxon>
        <taxon>Pseudomonadota</taxon>
        <taxon>Gammaproteobacteria</taxon>
        <taxon>Alteromonadales</taxon>
        <taxon>Pseudoalteromonadaceae</taxon>
        <taxon>Pseudoalteromonas</taxon>
    </lineage>
</organism>
<dbReference type="OrthoDB" id="5565224at2"/>
<dbReference type="EMBL" id="NKHF01000036">
    <property type="protein sequence ID" value="PCK32290.1"/>
    <property type="molecule type" value="Genomic_DNA"/>
</dbReference>
<sequence>MNKNIITNLLAALMTISGLLMQQDVLFSIGLFALSGAMTNWLAIHMLFEKVPFLYGSGIITIKFESFKASIRSLILSEFFSKDKLEKFLSNEHPKFDLAPIANKVDLNPAFDRLLSVIEASQFGAMLQMFGGTEAVQPLREPFIEKMRIAIVELGEQPEFDAAVSEALSAGLLGDDIHQTIEKAVDERLNELTPKMVKEIIQNMIKTHLGWLVVWGGVFGGLFGLFAALF</sequence>
<evidence type="ECO:0000256" key="1">
    <source>
        <dbReference type="SAM" id="Phobius"/>
    </source>
</evidence>